<proteinExistence type="predicted"/>
<feature type="non-terminal residue" evidence="2">
    <location>
        <position position="166"/>
    </location>
</feature>
<feature type="non-terminal residue" evidence="2">
    <location>
        <position position="1"/>
    </location>
</feature>
<dbReference type="AlphaFoldDB" id="A0A1B6H2P4"/>
<dbReference type="PROSITE" id="PS50835">
    <property type="entry name" value="IG_LIKE"/>
    <property type="match status" value="1"/>
</dbReference>
<evidence type="ECO:0000313" key="2">
    <source>
        <dbReference type="EMBL" id="JAS68927.1"/>
    </source>
</evidence>
<sequence>YYCLIYSAITQVKKVFLKVTDSTSETIPKAGTTMSPQPTTTFPTTTMPTTTVLPQAEGGNGPVNVTARVGSEIFFDCKTPMSEGHIVAWSYVSPKSGILSSQTVNLFSFGTHRTSSFQAPNNYRLRINSVNHEDEGVYYCLIYSAITQVKKVFLKVTDSTSETIPK</sequence>
<feature type="domain" description="Ig-like" evidence="1">
    <location>
        <begin position="48"/>
        <end position="153"/>
    </location>
</feature>
<dbReference type="InterPro" id="IPR036179">
    <property type="entry name" value="Ig-like_dom_sf"/>
</dbReference>
<dbReference type="Gene3D" id="2.60.40.10">
    <property type="entry name" value="Immunoglobulins"/>
    <property type="match status" value="1"/>
</dbReference>
<dbReference type="EMBL" id="GECZ01000842">
    <property type="protein sequence ID" value="JAS68927.1"/>
    <property type="molecule type" value="Transcribed_RNA"/>
</dbReference>
<organism evidence="2">
    <name type="scientific">Cuerna arida</name>
    <dbReference type="NCBI Taxonomy" id="1464854"/>
    <lineage>
        <taxon>Eukaryota</taxon>
        <taxon>Metazoa</taxon>
        <taxon>Ecdysozoa</taxon>
        <taxon>Arthropoda</taxon>
        <taxon>Hexapoda</taxon>
        <taxon>Insecta</taxon>
        <taxon>Pterygota</taxon>
        <taxon>Neoptera</taxon>
        <taxon>Paraneoptera</taxon>
        <taxon>Hemiptera</taxon>
        <taxon>Auchenorrhyncha</taxon>
        <taxon>Membracoidea</taxon>
        <taxon>Cicadellidae</taxon>
        <taxon>Cicadellinae</taxon>
        <taxon>Proconiini</taxon>
        <taxon>Cuerna</taxon>
    </lineage>
</organism>
<accession>A0A1B6H2P4</accession>
<name>A0A1B6H2P4_9HEMI</name>
<dbReference type="InterPro" id="IPR003599">
    <property type="entry name" value="Ig_sub"/>
</dbReference>
<reference evidence="2" key="1">
    <citation type="submission" date="2015-11" db="EMBL/GenBank/DDBJ databases">
        <title>De novo transcriptome assembly of four potential Pierce s Disease insect vectors from Arizona vineyards.</title>
        <authorList>
            <person name="Tassone E.E."/>
        </authorList>
    </citation>
    <scope>NUCLEOTIDE SEQUENCE</scope>
</reference>
<protein>
    <recommendedName>
        <fullName evidence="1">Ig-like domain-containing protein</fullName>
    </recommendedName>
</protein>
<gene>
    <name evidence="2" type="ORF">g.24748</name>
</gene>
<dbReference type="SMART" id="SM00409">
    <property type="entry name" value="IG"/>
    <property type="match status" value="1"/>
</dbReference>
<dbReference type="InterPro" id="IPR007110">
    <property type="entry name" value="Ig-like_dom"/>
</dbReference>
<dbReference type="InterPro" id="IPR013098">
    <property type="entry name" value="Ig_I-set"/>
</dbReference>
<dbReference type="InterPro" id="IPR013783">
    <property type="entry name" value="Ig-like_fold"/>
</dbReference>
<evidence type="ECO:0000259" key="1">
    <source>
        <dbReference type="PROSITE" id="PS50835"/>
    </source>
</evidence>
<dbReference type="Pfam" id="PF07679">
    <property type="entry name" value="I-set"/>
    <property type="match status" value="1"/>
</dbReference>
<dbReference type="SUPFAM" id="SSF48726">
    <property type="entry name" value="Immunoglobulin"/>
    <property type="match status" value="1"/>
</dbReference>